<feature type="binding site" evidence="3">
    <location>
        <position position="5"/>
    </location>
    <ligand>
        <name>a divalent metal cation</name>
        <dbReference type="ChEBI" id="CHEBI:60240"/>
        <label>1</label>
    </ligand>
</feature>
<dbReference type="Pfam" id="PF01026">
    <property type="entry name" value="TatD_DNase"/>
    <property type="match status" value="1"/>
</dbReference>
<feature type="binding site" evidence="3">
    <location>
        <position position="127"/>
    </location>
    <ligand>
        <name>a divalent metal cation</name>
        <dbReference type="ChEBI" id="CHEBI:60240"/>
        <label>2</label>
    </ligand>
</feature>
<dbReference type="Gene3D" id="3.20.20.140">
    <property type="entry name" value="Metal-dependent hydrolases"/>
    <property type="match status" value="1"/>
</dbReference>
<dbReference type="SUPFAM" id="SSF51556">
    <property type="entry name" value="Metallo-dependent hydrolases"/>
    <property type="match status" value="1"/>
</dbReference>
<dbReference type="GO" id="GO:0004536">
    <property type="term" value="F:DNA nuclease activity"/>
    <property type="evidence" value="ECO:0007669"/>
    <property type="project" value="InterPro"/>
</dbReference>
<reference evidence="4 5" key="1">
    <citation type="submission" date="2015-04" db="EMBL/GenBank/DDBJ databases">
        <title>Complete Genome Sequence of Kosmotoga pacifica SLHLJ1.</title>
        <authorList>
            <person name="Jiang L.J."/>
            <person name="Shao Z.Z."/>
            <person name="Jebbar M."/>
        </authorList>
    </citation>
    <scope>NUCLEOTIDE SEQUENCE [LARGE SCALE GENOMIC DNA]</scope>
    <source>
        <strain evidence="4 5">SLHLJ1</strain>
    </source>
</reference>
<dbReference type="CDD" id="cd01310">
    <property type="entry name" value="TatD_DNAse"/>
    <property type="match status" value="1"/>
</dbReference>
<dbReference type="PIRSF" id="PIRSF005902">
    <property type="entry name" value="DNase_TatD"/>
    <property type="match status" value="1"/>
</dbReference>
<feature type="binding site" evidence="3">
    <location>
        <position position="7"/>
    </location>
    <ligand>
        <name>a divalent metal cation</name>
        <dbReference type="ChEBI" id="CHEBI:60240"/>
        <label>1</label>
    </ligand>
</feature>
<sequence length="254" mass="28779">MCDTHTHLAFNHFDHDRDNILKQLEDGYLKFLIEVGTTLEDSKRAIELASRSEKIFVAVGVHPHESSGVTDGYLNELKKLAKKSTVVAIGEVGLDYFRDLSPREIQQKVFYEQLLLAQELDMPVVIHIRDAYNEAYEILKKFSGKLRGVIHAFSGTLEDALRFTELGFKLGIGGPITYPKNNKFREIVKILPIETLIPETDCPYLPPQPYRGKRNEPAYVRFVIEKISELKDLPVRTCADILCANAASLFSLDV</sequence>
<evidence type="ECO:0000256" key="3">
    <source>
        <dbReference type="PIRSR" id="PIRSR005902-1"/>
    </source>
</evidence>
<dbReference type="KEGG" id="kpf:IX53_01980"/>
<dbReference type="InterPro" id="IPR001130">
    <property type="entry name" value="TatD-like"/>
</dbReference>
<dbReference type="PANTHER" id="PTHR46124">
    <property type="entry name" value="D-AMINOACYL-TRNA DEACYLASE"/>
    <property type="match status" value="1"/>
</dbReference>
<organism evidence="4 5">
    <name type="scientific">Kosmotoga pacifica</name>
    <dbReference type="NCBI Taxonomy" id="1330330"/>
    <lineage>
        <taxon>Bacteria</taxon>
        <taxon>Thermotogati</taxon>
        <taxon>Thermotogota</taxon>
        <taxon>Thermotogae</taxon>
        <taxon>Kosmotogales</taxon>
        <taxon>Kosmotogaceae</taxon>
        <taxon>Kosmotoga</taxon>
    </lineage>
</organism>
<dbReference type="FunFam" id="3.20.20.140:FF:000005">
    <property type="entry name" value="TatD family hydrolase"/>
    <property type="match status" value="1"/>
</dbReference>
<dbReference type="GO" id="GO:0046872">
    <property type="term" value="F:metal ion binding"/>
    <property type="evidence" value="ECO:0007669"/>
    <property type="project" value="UniProtKB-KW"/>
</dbReference>
<name>A0A0G2ZHB5_9BACT</name>
<keyword evidence="5" id="KW-1185">Reference proteome</keyword>
<evidence type="ECO:0000313" key="5">
    <source>
        <dbReference type="Proteomes" id="UP000035159"/>
    </source>
</evidence>
<dbReference type="GO" id="GO:0005829">
    <property type="term" value="C:cytosol"/>
    <property type="evidence" value="ECO:0007669"/>
    <property type="project" value="TreeGrafter"/>
</dbReference>
<dbReference type="PATRIC" id="fig|1330330.3.peg.406"/>
<dbReference type="PANTHER" id="PTHR46124:SF2">
    <property type="entry name" value="D-AMINOACYL-TRNA DEACYLASE"/>
    <property type="match status" value="1"/>
</dbReference>
<proteinExistence type="predicted"/>
<keyword evidence="1 3" id="KW-0479">Metal-binding</keyword>
<dbReference type="Proteomes" id="UP000035159">
    <property type="component" value="Chromosome"/>
</dbReference>
<dbReference type="InterPro" id="IPR015991">
    <property type="entry name" value="TatD/YcfH-like"/>
</dbReference>
<protein>
    <submittedName>
        <fullName evidence="4">Hydrolase TatD</fullName>
    </submittedName>
</protein>
<dbReference type="InterPro" id="IPR032466">
    <property type="entry name" value="Metal_Hydrolase"/>
</dbReference>
<dbReference type="NCBIfam" id="TIGR00010">
    <property type="entry name" value="YchF/TatD family DNA exonuclease"/>
    <property type="match status" value="1"/>
</dbReference>
<dbReference type="EMBL" id="CP011232">
    <property type="protein sequence ID" value="AKI98203.1"/>
    <property type="molecule type" value="Genomic_DNA"/>
</dbReference>
<dbReference type="STRING" id="1330330.IX53_01980"/>
<dbReference type="AlphaFoldDB" id="A0A0G2ZHB5"/>
<dbReference type="GO" id="GO:0016788">
    <property type="term" value="F:hydrolase activity, acting on ester bonds"/>
    <property type="evidence" value="ECO:0007669"/>
    <property type="project" value="InterPro"/>
</dbReference>
<evidence type="ECO:0000313" key="4">
    <source>
        <dbReference type="EMBL" id="AKI98203.1"/>
    </source>
</evidence>
<evidence type="ECO:0000256" key="1">
    <source>
        <dbReference type="ARBA" id="ARBA00022723"/>
    </source>
</evidence>
<gene>
    <name evidence="4" type="ORF">IX53_01980</name>
</gene>
<keyword evidence="2 4" id="KW-0378">Hydrolase</keyword>
<feature type="binding site" evidence="3">
    <location>
        <position position="91"/>
    </location>
    <ligand>
        <name>a divalent metal cation</name>
        <dbReference type="ChEBI" id="CHEBI:60240"/>
        <label>1</label>
    </ligand>
</feature>
<accession>A0A0G2ZHB5</accession>
<feature type="binding site" evidence="3">
    <location>
        <position position="201"/>
    </location>
    <ligand>
        <name>a divalent metal cation</name>
        <dbReference type="ChEBI" id="CHEBI:60240"/>
        <label>1</label>
    </ligand>
</feature>
<feature type="binding site" evidence="3">
    <location>
        <position position="151"/>
    </location>
    <ligand>
        <name>a divalent metal cation</name>
        <dbReference type="ChEBI" id="CHEBI:60240"/>
        <label>2</label>
    </ligand>
</feature>
<evidence type="ECO:0000256" key="2">
    <source>
        <dbReference type="ARBA" id="ARBA00022801"/>
    </source>
</evidence>